<keyword evidence="2" id="KW-1185">Reference proteome</keyword>
<proteinExistence type="predicted"/>
<sequence length="61" mass="6052">MTGAAALVALACYAPPPAPIGPPVPDAVHRAPLGEAVGPAPGRADVAAAIEAVAPIRRRHR</sequence>
<evidence type="ECO:0000313" key="1">
    <source>
        <dbReference type="EMBL" id="GLS73648.1"/>
    </source>
</evidence>
<comment type="caution">
    <text evidence="1">The sequence shown here is derived from an EMBL/GenBank/DDBJ whole genome shotgun (WGS) entry which is preliminary data.</text>
</comment>
<accession>A0AA37WWU6</accession>
<dbReference type="EMBL" id="BSPL01000028">
    <property type="protein sequence ID" value="GLS73648.1"/>
    <property type="molecule type" value="Genomic_DNA"/>
</dbReference>
<dbReference type="RefSeq" id="WP_238197770.1">
    <property type="nucleotide sequence ID" value="NZ_BPQZ01000021.1"/>
</dbReference>
<dbReference type="AlphaFoldDB" id="A0AA37WWU6"/>
<organism evidence="1 2">
    <name type="scientific">Methylobacterium tardum</name>
    <dbReference type="NCBI Taxonomy" id="374432"/>
    <lineage>
        <taxon>Bacteria</taxon>
        <taxon>Pseudomonadati</taxon>
        <taxon>Pseudomonadota</taxon>
        <taxon>Alphaproteobacteria</taxon>
        <taxon>Hyphomicrobiales</taxon>
        <taxon>Methylobacteriaceae</taxon>
        <taxon>Methylobacterium</taxon>
    </lineage>
</organism>
<evidence type="ECO:0000313" key="2">
    <source>
        <dbReference type="Proteomes" id="UP001157440"/>
    </source>
</evidence>
<protein>
    <submittedName>
        <fullName evidence="1">Uncharacterized protein</fullName>
    </submittedName>
</protein>
<reference evidence="2" key="1">
    <citation type="journal article" date="2019" name="Int. J. Syst. Evol. Microbiol.">
        <title>The Global Catalogue of Microorganisms (GCM) 10K type strain sequencing project: providing services to taxonomists for standard genome sequencing and annotation.</title>
        <authorList>
            <consortium name="The Broad Institute Genomics Platform"/>
            <consortium name="The Broad Institute Genome Sequencing Center for Infectious Disease"/>
            <person name="Wu L."/>
            <person name="Ma J."/>
        </authorList>
    </citation>
    <scope>NUCLEOTIDE SEQUENCE [LARGE SCALE GENOMIC DNA]</scope>
    <source>
        <strain evidence="2">NBRC 103632</strain>
    </source>
</reference>
<gene>
    <name evidence="1" type="ORF">GCM10007890_56630</name>
</gene>
<dbReference type="Proteomes" id="UP001157440">
    <property type="component" value="Unassembled WGS sequence"/>
</dbReference>
<name>A0AA37WWU6_9HYPH</name>